<dbReference type="EMBL" id="QRDP01000004">
    <property type="protein sequence ID" value="RED16464.1"/>
    <property type="molecule type" value="Genomic_DNA"/>
</dbReference>
<reference evidence="2 3" key="1">
    <citation type="submission" date="2018-07" db="EMBL/GenBank/DDBJ databases">
        <title>Genomic Encyclopedia of Type Strains, Phase IV (KMG-IV): sequencing the most valuable type-strain genomes for metagenomic binning, comparative biology and taxonomic classification.</title>
        <authorList>
            <person name="Goeker M."/>
        </authorList>
    </citation>
    <scope>NUCLEOTIDE SEQUENCE [LARGE SCALE GENOMIC DNA]</scope>
    <source>
        <strain evidence="2 3">DSM 26725</strain>
    </source>
</reference>
<dbReference type="PANTHER" id="PTHR38037:SF2">
    <property type="entry name" value="ATP-DEPENDENT ZINC PROTEASE DOMAIN-CONTAINING PROTEIN-RELATED"/>
    <property type="match status" value="1"/>
</dbReference>
<organism evidence="2 3">
    <name type="scientific">Parasphingopyxis lamellibrachiae</name>
    <dbReference type="NCBI Taxonomy" id="680125"/>
    <lineage>
        <taxon>Bacteria</taxon>
        <taxon>Pseudomonadati</taxon>
        <taxon>Pseudomonadota</taxon>
        <taxon>Alphaproteobacteria</taxon>
        <taxon>Sphingomonadales</taxon>
        <taxon>Sphingomonadaceae</taxon>
        <taxon>Parasphingopyxis</taxon>
    </lineage>
</organism>
<sequence length="162" mass="18337">MRLVEIKKRIGRKRLREPVEIGWCELVDLPDLGLFGMHAKIDTGARTSSIHATRIRTFERDGEEWVRFHSPRSAGHGPQDCEARLIERRLVTSSNGSRQNRYVIGTTARLGPLTWQAQITLANRATMAFPVLVGRRALKRGFLVNSGKRWLLGKPPKEEGLS</sequence>
<dbReference type="Proteomes" id="UP000256310">
    <property type="component" value="Unassembled WGS sequence"/>
</dbReference>
<accession>A0A3D9FF73</accession>
<dbReference type="Pfam" id="PF05618">
    <property type="entry name" value="Zn_protease"/>
    <property type="match status" value="1"/>
</dbReference>
<dbReference type="InterPro" id="IPR008503">
    <property type="entry name" value="Asp_endopeptidase"/>
</dbReference>
<dbReference type="SUPFAM" id="SSF50630">
    <property type="entry name" value="Acid proteases"/>
    <property type="match status" value="1"/>
</dbReference>
<feature type="domain" description="Retropepsin-like aspartic endopeptidase" evidence="1">
    <location>
        <begin position="21"/>
        <end position="151"/>
    </location>
</feature>
<comment type="caution">
    <text evidence="2">The sequence shown here is derived from an EMBL/GenBank/DDBJ whole genome shotgun (WGS) entry which is preliminary data.</text>
</comment>
<dbReference type="Gene3D" id="2.40.70.10">
    <property type="entry name" value="Acid Proteases"/>
    <property type="match status" value="1"/>
</dbReference>
<dbReference type="InterPro" id="IPR021109">
    <property type="entry name" value="Peptidase_aspartic_dom_sf"/>
</dbReference>
<proteinExistence type="predicted"/>
<dbReference type="AlphaFoldDB" id="A0A3D9FF73"/>
<name>A0A3D9FF73_9SPHN</name>
<protein>
    <recommendedName>
        <fullName evidence="1">Retropepsin-like aspartic endopeptidase domain-containing protein</fullName>
    </recommendedName>
</protein>
<dbReference type="PANTHER" id="PTHR38037">
    <property type="entry name" value="ZN_PROTEASE DOMAIN-CONTAINING PROTEIN"/>
    <property type="match status" value="1"/>
</dbReference>
<evidence type="ECO:0000313" key="2">
    <source>
        <dbReference type="EMBL" id="RED16464.1"/>
    </source>
</evidence>
<keyword evidence="3" id="KW-1185">Reference proteome</keyword>
<gene>
    <name evidence="2" type="ORF">DFR46_1487</name>
</gene>
<evidence type="ECO:0000313" key="3">
    <source>
        <dbReference type="Proteomes" id="UP000256310"/>
    </source>
</evidence>
<evidence type="ECO:0000259" key="1">
    <source>
        <dbReference type="Pfam" id="PF05618"/>
    </source>
</evidence>